<dbReference type="PANTHER" id="PTHR30337">
    <property type="entry name" value="COMPONENT OF ATP-DEPENDENT DSDNA EXONUCLEASE"/>
    <property type="match status" value="1"/>
</dbReference>
<name>A0A848J3G0_9BACT</name>
<keyword evidence="3" id="KW-0540">Nuclease</keyword>
<protein>
    <submittedName>
        <fullName evidence="3">DNA repair exonuclease</fullName>
    </submittedName>
</protein>
<keyword evidence="4" id="KW-1185">Reference proteome</keyword>
<gene>
    <name evidence="3" type="ORF">HH304_16680</name>
</gene>
<dbReference type="InterPro" id="IPR050535">
    <property type="entry name" value="DNA_Repair-Maintenance_Comp"/>
</dbReference>
<keyword evidence="1" id="KW-0378">Hydrolase</keyword>
<dbReference type="EMBL" id="JABBNU010000010">
    <property type="protein sequence ID" value="NMM50045.1"/>
    <property type="molecule type" value="Genomic_DNA"/>
</dbReference>
<dbReference type="Proteomes" id="UP000559010">
    <property type="component" value="Unassembled WGS sequence"/>
</dbReference>
<organism evidence="3 4">
    <name type="scientific">Marinigracilibium pacificum</name>
    <dbReference type="NCBI Taxonomy" id="2729599"/>
    <lineage>
        <taxon>Bacteria</taxon>
        <taxon>Pseudomonadati</taxon>
        <taxon>Bacteroidota</taxon>
        <taxon>Cytophagia</taxon>
        <taxon>Cytophagales</taxon>
        <taxon>Flammeovirgaceae</taxon>
        <taxon>Marinigracilibium</taxon>
    </lineage>
</organism>
<evidence type="ECO:0000313" key="4">
    <source>
        <dbReference type="Proteomes" id="UP000559010"/>
    </source>
</evidence>
<accession>A0A848J3G0</accession>
<dbReference type="SUPFAM" id="SSF56300">
    <property type="entry name" value="Metallo-dependent phosphatases"/>
    <property type="match status" value="1"/>
</dbReference>
<keyword evidence="3" id="KW-0269">Exonuclease</keyword>
<reference evidence="3 4" key="1">
    <citation type="submission" date="2020-04" db="EMBL/GenBank/DDBJ databases">
        <title>Flammeovirgaceae bacterium KN852 isolated from deep sea.</title>
        <authorList>
            <person name="Zhang D.-C."/>
        </authorList>
    </citation>
    <scope>NUCLEOTIDE SEQUENCE [LARGE SCALE GENOMIC DNA]</scope>
    <source>
        <strain evidence="3 4">KN852</strain>
    </source>
</reference>
<evidence type="ECO:0000259" key="2">
    <source>
        <dbReference type="Pfam" id="PF00149"/>
    </source>
</evidence>
<dbReference type="GO" id="GO:0004527">
    <property type="term" value="F:exonuclease activity"/>
    <property type="evidence" value="ECO:0007669"/>
    <property type="project" value="UniProtKB-KW"/>
</dbReference>
<dbReference type="CDD" id="cd00840">
    <property type="entry name" value="MPP_Mre11_N"/>
    <property type="match status" value="1"/>
</dbReference>
<proteinExistence type="predicted"/>
<evidence type="ECO:0000256" key="1">
    <source>
        <dbReference type="ARBA" id="ARBA00022801"/>
    </source>
</evidence>
<comment type="caution">
    <text evidence="3">The sequence shown here is derived from an EMBL/GenBank/DDBJ whole genome shotgun (WGS) entry which is preliminary data.</text>
</comment>
<dbReference type="Pfam" id="PF00149">
    <property type="entry name" value="Metallophos"/>
    <property type="match status" value="1"/>
</dbReference>
<dbReference type="AlphaFoldDB" id="A0A848J3G0"/>
<dbReference type="InterPro" id="IPR041796">
    <property type="entry name" value="Mre11_N"/>
</dbReference>
<dbReference type="RefSeq" id="WP_169684114.1">
    <property type="nucleotide sequence ID" value="NZ_JABBNU010000010.1"/>
</dbReference>
<sequence>MNKGILFFHTGDVHLDSPFRGIRAKNNVFAEKLISAAYQSFEMIVNACINEKADFLIISGDLFDSEKKSLKTIFFLHKQFDRLYYNGVKVVAIAGNHDPYMFWPEELVNHQVIHLFKPGKVSGITINSRENHNVYFAGYSYETSSLRESIHNDYKTSEKADFNIALLHGSIGEDSSIHHVYAPFKLDELQNKNFDYWALGHIHKPEILSDRIAYPGIPQPRHYKELHGGKCLKVKISSEMNPELSYVDVSKIEYRYLDLEVKNDDNLTTCFKKIGNLLKDSAIEKFYMNRLRVSGSCDSLFRYFSLENNKEEFLEQLNDSFDNQYFDGVISNIDQWISPEQFFSSNSFFKEIQKLMTQYPISEHINSGSIKNRDLSKINRDLINSVNDIEMESEIKKKMIDLFKSEFNEDL</sequence>
<dbReference type="Gene3D" id="3.60.21.10">
    <property type="match status" value="1"/>
</dbReference>
<evidence type="ECO:0000313" key="3">
    <source>
        <dbReference type="EMBL" id="NMM50045.1"/>
    </source>
</evidence>
<dbReference type="PANTHER" id="PTHR30337:SF7">
    <property type="entry name" value="PHOSPHOESTERASE"/>
    <property type="match status" value="1"/>
</dbReference>
<dbReference type="InterPro" id="IPR004843">
    <property type="entry name" value="Calcineurin-like_PHP"/>
</dbReference>
<feature type="domain" description="Calcineurin-like phosphoesterase" evidence="2">
    <location>
        <begin position="7"/>
        <end position="205"/>
    </location>
</feature>
<dbReference type="InterPro" id="IPR029052">
    <property type="entry name" value="Metallo-depent_PP-like"/>
</dbReference>